<evidence type="ECO:0000313" key="3">
    <source>
        <dbReference type="EMBL" id="NYH00207.1"/>
    </source>
</evidence>
<dbReference type="EMBL" id="JACBZY010000001">
    <property type="protein sequence ID" value="NYH00207.1"/>
    <property type="molecule type" value="Genomic_DNA"/>
</dbReference>
<evidence type="ECO:0000259" key="2">
    <source>
        <dbReference type="Pfam" id="PF02517"/>
    </source>
</evidence>
<dbReference type="GO" id="GO:0080120">
    <property type="term" value="P:CAAX-box protein maturation"/>
    <property type="evidence" value="ECO:0007669"/>
    <property type="project" value="UniProtKB-ARBA"/>
</dbReference>
<feature type="domain" description="CAAX prenyl protease 2/Lysostaphin resistance protein A-like" evidence="2">
    <location>
        <begin position="112"/>
        <end position="199"/>
    </location>
</feature>
<dbReference type="Pfam" id="PF02517">
    <property type="entry name" value="Rce1-like"/>
    <property type="match status" value="1"/>
</dbReference>
<keyword evidence="1" id="KW-1133">Transmembrane helix</keyword>
<evidence type="ECO:0000256" key="1">
    <source>
        <dbReference type="SAM" id="Phobius"/>
    </source>
</evidence>
<dbReference type="PANTHER" id="PTHR36435:SF1">
    <property type="entry name" value="CAAX AMINO TERMINAL PROTEASE FAMILY PROTEIN"/>
    <property type="match status" value="1"/>
</dbReference>
<evidence type="ECO:0000313" key="4">
    <source>
        <dbReference type="Proteomes" id="UP000553888"/>
    </source>
</evidence>
<proteinExistence type="predicted"/>
<dbReference type="GO" id="GO:0004175">
    <property type="term" value="F:endopeptidase activity"/>
    <property type="evidence" value="ECO:0007669"/>
    <property type="project" value="UniProtKB-ARBA"/>
</dbReference>
<keyword evidence="1" id="KW-0812">Transmembrane</keyword>
<accession>A0A852YB80</accession>
<keyword evidence="4" id="KW-1185">Reference proteome</keyword>
<organism evidence="3 4">
    <name type="scientific">Schumannella luteola</name>
    <dbReference type="NCBI Taxonomy" id="472059"/>
    <lineage>
        <taxon>Bacteria</taxon>
        <taxon>Bacillati</taxon>
        <taxon>Actinomycetota</taxon>
        <taxon>Actinomycetes</taxon>
        <taxon>Micrococcales</taxon>
        <taxon>Microbacteriaceae</taxon>
        <taxon>Schumannella</taxon>
    </lineage>
</organism>
<dbReference type="PANTHER" id="PTHR36435">
    <property type="entry name" value="SLR1288 PROTEIN"/>
    <property type="match status" value="1"/>
</dbReference>
<reference evidence="3 4" key="1">
    <citation type="submission" date="2020-07" db="EMBL/GenBank/DDBJ databases">
        <title>Sequencing the genomes of 1000 actinobacteria strains.</title>
        <authorList>
            <person name="Klenk H.-P."/>
        </authorList>
    </citation>
    <scope>NUCLEOTIDE SEQUENCE [LARGE SCALE GENOMIC DNA]</scope>
    <source>
        <strain evidence="3 4">DSM 23141</strain>
    </source>
</reference>
<dbReference type="RefSeq" id="WP_179568879.1">
    <property type="nucleotide sequence ID" value="NZ_JACBZY010000001.1"/>
</dbReference>
<dbReference type="InterPro" id="IPR052710">
    <property type="entry name" value="CAAX_protease"/>
</dbReference>
<sequence length="208" mass="21742">MAVPVVVALYLGTALLTLMLPSDGSLPGLANFAISAAVPAIAFGAAVVIRIRRVQPFGLRRVRPWWILAAIGIGIANVALSWPVAALIDPLVPGAGDVQQSYRDSSMAGPAGLIATIVLGGMLTPLGEELFFRGVITRFLLRWNTAIAVILGAAIFAAAHGVNDVTPMAFIIGLGNGLLLRYSRSIWPGVAVHVTYNTIGMVIHSLGI</sequence>
<dbReference type="Proteomes" id="UP000553888">
    <property type="component" value="Unassembled WGS sequence"/>
</dbReference>
<dbReference type="AlphaFoldDB" id="A0A852YB80"/>
<protein>
    <recommendedName>
        <fullName evidence="2">CAAX prenyl protease 2/Lysostaphin resistance protein A-like domain-containing protein</fullName>
    </recommendedName>
</protein>
<gene>
    <name evidence="3" type="ORF">BJ979_002832</name>
</gene>
<name>A0A852YB80_9MICO</name>
<feature type="transmembrane region" description="Helical" evidence="1">
    <location>
        <begin position="64"/>
        <end position="88"/>
    </location>
</feature>
<keyword evidence="1" id="KW-0472">Membrane</keyword>
<comment type="caution">
    <text evidence="3">The sequence shown here is derived from an EMBL/GenBank/DDBJ whole genome shotgun (WGS) entry which is preliminary data.</text>
</comment>
<dbReference type="InterPro" id="IPR003675">
    <property type="entry name" value="Rce1/LyrA-like_dom"/>
</dbReference>
<feature type="transmembrane region" description="Helical" evidence="1">
    <location>
        <begin position="31"/>
        <end position="52"/>
    </location>
</feature>
<feature type="transmembrane region" description="Helical" evidence="1">
    <location>
        <begin position="108"/>
        <end position="127"/>
    </location>
</feature>
<feature type="transmembrane region" description="Helical" evidence="1">
    <location>
        <begin position="139"/>
        <end position="159"/>
    </location>
</feature>